<sequence length="240" mass="28569">MYLGVIKAGKPDTDNTTSKIIGYDLSSEAIPIIKFFTWFSIWSIPNFKLMKNILLVDENWELSTNLNFEIFNELIKLTKLAKSDLNLQNMKPIWLILFPEVNIFSKRDYYLQSELIEKYYLPKLNNLLYPRYSGIYNTIKALNYSNFSKLLDITIIYYRINKQNGDLIFQSPNLIEILFNNLPNGYKYNVLINVREKNLNKISDKRAKLEKWLERRWVKKDTIIENLKKDISKDFEKKII</sequence>
<dbReference type="PANTHER" id="PTHR10983:SF70">
    <property type="entry name" value="PROTEIN MUM3"/>
    <property type="match status" value="1"/>
</dbReference>
<dbReference type="Proteomes" id="UP001165120">
    <property type="component" value="Unassembled WGS sequence"/>
</dbReference>
<comment type="caution">
    <text evidence="1">The sequence shown here is derived from an EMBL/GenBank/DDBJ whole genome shotgun (WGS) entry which is preliminary data.</text>
</comment>
<accession>A0A9W6WG86</accession>
<dbReference type="GO" id="GO:0016746">
    <property type="term" value="F:acyltransferase activity"/>
    <property type="evidence" value="ECO:0007669"/>
    <property type="project" value="TreeGrafter"/>
</dbReference>
<keyword evidence="2" id="KW-1185">Reference proteome</keyword>
<evidence type="ECO:0000313" key="2">
    <source>
        <dbReference type="Proteomes" id="UP001165120"/>
    </source>
</evidence>
<dbReference type="EMBL" id="BSXN01000577">
    <property type="protein sequence ID" value="GME69100.1"/>
    <property type="molecule type" value="Genomic_DNA"/>
</dbReference>
<reference evidence="1" key="1">
    <citation type="submission" date="2023-04" db="EMBL/GenBank/DDBJ databases">
        <title>Candida boidinii NBRC 10035.</title>
        <authorList>
            <person name="Ichikawa N."/>
            <person name="Sato H."/>
            <person name="Tonouchi N."/>
        </authorList>
    </citation>
    <scope>NUCLEOTIDE SEQUENCE</scope>
    <source>
        <strain evidence="1">NBRC 10035</strain>
    </source>
</reference>
<evidence type="ECO:0000313" key="1">
    <source>
        <dbReference type="EMBL" id="GME69100.1"/>
    </source>
</evidence>
<dbReference type="AlphaFoldDB" id="A0A9W6WG86"/>
<dbReference type="PANTHER" id="PTHR10983">
    <property type="entry name" value="1-ACYLGLYCEROL-3-PHOSPHATE ACYLTRANSFERASE-RELATED"/>
    <property type="match status" value="1"/>
</dbReference>
<dbReference type="GO" id="GO:0005783">
    <property type="term" value="C:endoplasmic reticulum"/>
    <property type="evidence" value="ECO:0007669"/>
    <property type="project" value="TreeGrafter"/>
</dbReference>
<dbReference type="GO" id="GO:0036149">
    <property type="term" value="P:phosphatidylinositol acyl-chain remodeling"/>
    <property type="evidence" value="ECO:0007669"/>
    <property type="project" value="TreeGrafter"/>
</dbReference>
<protein>
    <submittedName>
        <fullName evidence="1">Unnamed protein product</fullName>
    </submittedName>
</protein>
<proteinExistence type="predicted"/>
<organism evidence="1 2">
    <name type="scientific">Candida boidinii</name>
    <name type="common">Yeast</name>
    <dbReference type="NCBI Taxonomy" id="5477"/>
    <lineage>
        <taxon>Eukaryota</taxon>
        <taxon>Fungi</taxon>
        <taxon>Dikarya</taxon>
        <taxon>Ascomycota</taxon>
        <taxon>Saccharomycotina</taxon>
        <taxon>Pichiomycetes</taxon>
        <taxon>Pichiales</taxon>
        <taxon>Pichiaceae</taxon>
        <taxon>Ogataea</taxon>
        <taxon>Ogataea/Candida clade</taxon>
    </lineage>
</organism>
<gene>
    <name evidence="1" type="ORF">Cboi02_000207400</name>
</gene>
<name>A0A9W6WG86_CANBO</name>